<evidence type="ECO:0000313" key="2">
    <source>
        <dbReference type="EMBL" id="OKL45515.1"/>
    </source>
</evidence>
<dbReference type="AlphaFoldDB" id="A0A1U7JLC6"/>
<proteinExistence type="predicted"/>
<dbReference type="InterPro" id="IPR050313">
    <property type="entry name" value="Carb_Metab_HTH_regulators"/>
</dbReference>
<dbReference type="RefSeq" id="WP_051268668.1">
    <property type="nucleotide sequence ID" value="NZ_LVVZ01000005.1"/>
</dbReference>
<organism evidence="2 3">
    <name type="scientific">Pseudovibrio exalbescens</name>
    <dbReference type="NCBI Taxonomy" id="197461"/>
    <lineage>
        <taxon>Bacteria</taxon>
        <taxon>Pseudomonadati</taxon>
        <taxon>Pseudomonadota</taxon>
        <taxon>Alphaproteobacteria</taxon>
        <taxon>Hyphomicrobiales</taxon>
        <taxon>Stappiaceae</taxon>
        <taxon>Pseudovibrio</taxon>
    </lineage>
</organism>
<evidence type="ECO:0000313" key="3">
    <source>
        <dbReference type="Proteomes" id="UP000185783"/>
    </source>
</evidence>
<dbReference type="SMART" id="SM01134">
    <property type="entry name" value="DeoRC"/>
    <property type="match status" value="1"/>
</dbReference>
<dbReference type="PANTHER" id="PTHR30363:SF44">
    <property type="entry name" value="AGA OPERON TRANSCRIPTIONAL REPRESSOR-RELATED"/>
    <property type="match status" value="1"/>
</dbReference>
<dbReference type="STRING" id="197461.A3843_04150"/>
<reference evidence="2 3" key="1">
    <citation type="submission" date="2016-03" db="EMBL/GenBank/DDBJ databases">
        <title>Genome sequence of Nesiotobacter sp. nov., a moderately halophilic alphaproteobacterium isolated from the Yellow Sea, China.</title>
        <authorList>
            <person name="Zhang G."/>
            <person name="Zhang R."/>
        </authorList>
    </citation>
    <scope>NUCLEOTIDE SEQUENCE [LARGE SCALE GENOMIC DNA]</scope>
    <source>
        <strain evidence="2 3">WB1-6</strain>
    </source>
</reference>
<dbReference type="OrthoDB" id="7876114at2"/>
<dbReference type="EMBL" id="LVVZ01000005">
    <property type="protein sequence ID" value="OKL45515.1"/>
    <property type="molecule type" value="Genomic_DNA"/>
</dbReference>
<feature type="domain" description="DeoR-like transcriptional repressor C-terminal sensor" evidence="1">
    <location>
        <begin position="74"/>
        <end position="233"/>
    </location>
</feature>
<comment type="caution">
    <text evidence="2">The sequence shown here is derived from an EMBL/GenBank/DDBJ whole genome shotgun (WGS) entry which is preliminary data.</text>
</comment>
<evidence type="ECO:0000259" key="1">
    <source>
        <dbReference type="Pfam" id="PF00455"/>
    </source>
</evidence>
<protein>
    <recommendedName>
        <fullName evidence="1">DeoR-like transcriptional repressor C-terminal sensor domain-containing protein</fullName>
    </recommendedName>
</protein>
<accession>A0A1U7JLC6</accession>
<keyword evidence="3" id="KW-1185">Reference proteome</keyword>
<dbReference type="SUPFAM" id="SSF100950">
    <property type="entry name" value="NagB/RpiA/CoA transferase-like"/>
    <property type="match status" value="1"/>
</dbReference>
<dbReference type="Pfam" id="PF00455">
    <property type="entry name" value="DeoRC"/>
    <property type="match status" value="1"/>
</dbReference>
<gene>
    <name evidence="2" type="ORF">A3843_04150</name>
</gene>
<dbReference type="PANTHER" id="PTHR30363">
    <property type="entry name" value="HTH-TYPE TRANSCRIPTIONAL REGULATOR SRLR-RELATED"/>
    <property type="match status" value="1"/>
</dbReference>
<dbReference type="InterPro" id="IPR037171">
    <property type="entry name" value="NagB/RpiA_transferase-like"/>
</dbReference>
<sequence length="269" mass="29757">MVSELMVDVLANLVKRYRRIELRTVSEILNVGALSIGEIANALADREFFDLYDDTLFYLAPREEERYSVRLRSQYNEKHAIGRLASTLFRPGDHLLIEAGSTMTIFTQHLTEVPGLRVSTNNYAVASHIVTACPTCQVHMIGGDLKADGGGCLGALAETNARHLQGDYAVISPVGVSAEGDIMYFNEEEASFARTLSETCKKTVVLCDSSKVGVPSRHRAIQPQDVDYFITDSYLKPLSQARLMRSGLRALRIAQVEVEQASEIVMLDV</sequence>
<dbReference type="Proteomes" id="UP000185783">
    <property type="component" value="Unassembled WGS sequence"/>
</dbReference>
<dbReference type="InterPro" id="IPR014036">
    <property type="entry name" value="DeoR-like_C"/>
</dbReference>
<name>A0A1U7JLC6_9HYPH</name>